<sequence>MDTSTVVDSLTAQRDPIYDNDGWLSMLRSGANPPPALHNTLEQEIAGIQAEADLITEQLLVLQKQHDYLQADIQRREALLRAPIRRLPVELLMEIFHHVRVESLQYYTVEHCTPLDYYISHEEETIMPIFLPSFLFPPPHVCAWWRQITLRATELQPYVGMTSDYLSNTAPS</sequence>
<comment type="caution">
    <text evidence="1">The sequence shown here is derived from an EMBL/GenBank/DDBJ whole genome shotgun (WGS) entry which is preliminary data.</text>
</comment>
<accession>A0A550C9L5</accession>
<reference evidence="1 2" key="1">
    <citation type="journal article" date="2019" name="New Phytol.">
        <title>Comparative genomics reveals unique wood-decay strategies and fruiting body development in the Schizophyllaceae.</title>
        <authorList>
            <person name="Almasi E."/>
            <person name="Sahu N."/>
            <person name="Krizsan K."/>
            <person name="Balint B."/>
            <person name="Kovacs G.M."/>
            <person name="Kiss B."/>
            <person name="Cseklye J."/>
            <person name="Drula E."/>
            <person name="Henrissat B."/>
            <person name="Nagy I."/>
            <person name="Chovatia M."/>
            <person name="Adam C."/>
            <person name="LaButti K."/>
            <person name="Lipzen A."/>
            <person name="Riley R."/>
            <person name="Grigoriev I.V."/>
            <person name="Nagy L.G."/>
        </authorList>
    </citation>
    <scope>NUCLEOTIDE SEQUENCE [LARGE SCALE GENOMIC DNA]</scope>
    <source>
        <strain evidence="1 2">NL-1724</strain>
    </source>
</reference>
<proteinExistence type="predicted"/>
<organism evidence="1 2">
    <name type="scientific">Schizophyllum amplum</name>
    <dbReference type="NCBI Taxonomy" id="97359"/>
    <lineage>
        <taxon>Eukaryota</taxon>
        <taxon>Fungi</taxon>
        <taxon>Dikarya</taxon>
        <taxon>Basidiomycota</taxon>
        <taxon>Agaricomycotina</taxon>
        <taxon>Agaricomycetes</taxon>
        <taxon>Agaricomycetidae</taxon>
        <taxon>Agaricales</taxon>
        <taxon>Schizophyllaceae</taxon>
        <taxon>Schizophyllum</taxon>
    </lineage>
</organism>
<name>A0A550C9L5_9AGAR</name>
<evidence type="ECO:0000313" key="1">
    <source>
        <dbReference type="EMBL" id="TRM61492.1"/>
    </source>
</evidence>
<gene>
    <name evidence="1" type="ORF">BD626DRAFT_631619</name>
</gene>
<dbReference type="Proteomes" id="UP000320762">
    <property type="component" value="Unassembled WGS sequence"/>
</dbReference>
<keyword evidence="2" id="KW-1185">Reference proteome</keyword>
<dbReference type="AlphaFoldDB" id="A0A550C9L5"/>
<dbReference type="OrthoDB" id="2269034at2759"/>
<evidence type="ECO:0008006" key="3">
    <source>
        <dbReference type="Google" id="ProtNLM"/>
    </source>
</evidence>
<dbReference type="EMBL" id="VDMD01000016">
    <property type="protein sequence ID" value="TRM61492.1"/>
    <property type="molecule type" value="Genomic_DNA"/>
</dbReference>
<protein>
    <recommendedName>
        <fullName evidence="3">F-box domain-containing protein</fullName>
    </recommendedName>
</protein>
<evidence type="ECO:0000313" key="2">
    <source>
        <dbReference type="Proteomes" id="UP000320762"/>
    </source>
</evidence>